<name>A0A8K1FUE8_9PASS</name>
<keyword evidence="6" id="KW-1185">Reference proteome</keyword>
<evidence type="ECO:0000256" key="3">
    <source>
        <dbReference type="SAM" id="SignalP"/>
    </source>
</evidence>
<protein>
    <recommendedName>
        <fullName evidence="4">Peptidase S1 domain-containing protein</fullName>
    </recommendedName>
</protein>
<dbReference type="Pfam" id="PF00089">
    <property type="entry name" value="Trypsin"/>
    <property type="match status" value="1"/>
</dbReference>
<keyword evidence="1" id="KW-1015">Disulfide bond</keyword>
<evidence type="ECO:0000256" key="1">
    <source>
        <dbReference type="ARBA" id="ARBA00023157"/>
    </source>
</evidence>
<dbReference type="InterPro" id="IPR001254">
    <property type="entry name" value="Trypsin_dom"/>
</dbReference>
<reference evidence="5" key="1">
    <citation type="submission" date="2019-04" db="EMBL/GenBank/DDBJ databases">
        <title>Genome assembly of Zosterops borbonicus 15179.</title>
        <authorList>
            <person name="Leroy T."/>
            <person name="Anselmetti Y."/>
            <person name="Tilak M.-K."/>
            <person name="Nabholz B."/>
        </authorList>
    </citation>
    <scope>NUCLEOTIDE SEQUENCE</scope>
    <source>
        <strain evidence="5">HGM_15179</strain>
        <tissue evidence="5">Muscle</tissue>
    </source>
</reference>
<evidence type="ECO:0000256" key="2">
    <source>
        <dbReference type="SAM" id="MobiDB-lite"/>
    </source>
</evidence>
<sequence>MALLWLLLLLALAGPVGGTWDSCRGTCGLRPMAFDHSSMVPEYSQESDYEPLESSQGSSQDTGGSRVHPGAWPGVISIQATLENGTWHMCAGALIDPQWVVTVAHCFYGAG</sequence>
<dbReference type="Gene3D" id="2.40.10.10">
    <property type="entry name" value="Trypsin-like serine proteases"/>
    <property type="match status" value="1"/>
</dbReference>
<proteinExistence type="predicted"/>
<feature type="domain" description="Peptidase S1" evidence="4">
    <location>
        <begin position="62"/>
        <end position="109"/>
    </location>
</feature>
<dbReference type="PANTHER" id="PTHR24252">
    <property type="entry name" value="ACROSIN-RELATED"/>
    <property type="match status" value="1"/>
</dbReference>
<dbReference type="GO" id="GO:0006508">
    <property type="term" value="P:proteolysis"/>
    <property type="evidence" value="ECO:0007669"/>
    <property type="project" value="InterPro"/>
</dbReference>
<dbReference type="PANTHER" id="PTHR24252:SF8">
    <property type="entry name" value="ACROSIN"/>
    <property type="match status" value="1"/>
</dbReference>
<feature type="region of interest" description="Disordered" evidence="2">
    <location>
        <begin position="39"/>
        <end position="70"/>
    </location>
</feature>
<feature type="compositionally biased region" description="Low complexity" evidence="2">
    <location>
        <begin position="54"/>
        <end position="65"/>
    </location>
</feature>
<feature type="signal peptide" evidence="3">
    <location>
        <begin position="1"/>
        <end position="18"/>
    </location>
</feature>
<dbReference type="InterPro" id="IPR009003">
    <property type="entry name" value="Peptidase_S1_PA"/>
</dbReference>
<gene>
    <name evidence="5" type="ORF">HGM15179_020169</name>
</gene>
<keyword evidence="3" id="KW-0732">Signal</keyword>
<dbReference type="GO" id="GO:0004252">
    <property type="term" value="F:serine-type endopeptidase activity"/>
    <property type="evidence" value="ECO:0007669"/>
    <property type="project" value="InterPro"/>
</dbReference>
<organism evidence="5 6">
    <name type="scientific">Zosterops borbonicus</name>
    <dbReference type="NCBI Taxonomy" id="364589"/>
    <lineage>
        <taxon>Eukaryota</taxon>
        <taxon>Metazoa</taxon>
        <taxon>Chordata</taxon>
        <taxon>Craniata</taxon>
        <taxon>Vertebrata</taxon>
        <taxon>Euteleostomi</taxon>
        <taxon>Archelosauria</taxon>
        <taxon>Archosauria</taxon>
        <taxon>Dinosauria</taxon>
        <taxon>Saurischia</taxon>
        <taxon>Theropoda</taxon>
        <taxon>Coelurosauria</taxon>
        <taxon>Aves</taxon>
        <taxon>Neognathae</taxon>
        <taxon>Neoaves</taxon>
        <taxon>Telluraves</taxon>
        <taxon>Australaves</taxon>
        <taxon>Passeriformes</taxon>
        <taxon>Sylvioidea</taxon>
        <taxon>Zosteropidae</taxon>
        <taxon>Zosterops</taxon>
    </lineage>
</organism>
<evidence type="ECO:0000313" key="5">
    <source>
        <dbReference type="EMBL" id="TRZ06938.1"/>
    </source>
</evidence>
<dbReference type="EMBL" id="SWJQ01002074">
    <property type="protein sequence ID" value="TRZ06938.1"/>
    <property type="molecule type" value="Genomic_DNA"/>
</dbReference>
<feature type="chain" id="PRO_5035443214" description="Peptidase S1 domain-containing protein" evidence="3">
    <location>
        <begin position="19"/>
        <end position="111"/>
    </location>
</feature>
<dbReference type="InterPro" id="IPR043504">
    <property type="entry name" value="Peptidase_S1_PA_chymotrypsin"/>
</dbReference>
<dbReference type="SUPFAM" id="SSF50494">
    <property type="entry name" value="Trypsin-like serine proteases"/>
    <property type="match status" value="1"/>
</dbReference>
<comment type="caution">
    <text evidence="5">The sequence shown here is derived from an EMBL/GenBank/DDBJ whole genome shotgun (WGS) entry which is preliminary data.</text>
</comment>
<dbReference type="OrthoDB" id="6339452at2759"/>
<accession>A0A8K1FUE8</accession>
<dbReference type="AlphaFoldDB" id="A0A8K1FUE8"/>
<dbReference type="GO" id="GO:0007340">
    <property type="term" value="P:acrosome reaction"/>
    <property type="evidence" value="ECO:0007669"/>
    <property type="project" value="TreeGrafter"/>
</dbReference>
<dbReference type="Proteomes" id="UP000796761">
    <property type="component" value="Unassembled WGS sequence"/>
</dbReference>
<evidence type="ECO:0000313" key="6">
    <source>
        <dbReference type="Proteomes" id="UP000796761"/>
    </source>
</evidence>
<evidence type="ECO:0000259" key="4">
    <source>
        <dbReference type="Pfam" id="PF00089"/>
    </source>
</evidence>